<dbReference type="Proteomes" id="UP000588083">
    <property type="component" value="Unassembled WGS sequence"/>
</dbReference>
<keyword evidence="3" id="KW-1185">Reference proteome</keyword>
<comment type="caution">
    <text evidence="2">The sequence shown here is derived from an EMBL/GenBank/DDBJ whole genome shotgun (WGS) entry which is preliminary data.</text>
</comment>
<gene>
    <name evidence="2" type="ORF">HKBW3S34_02375</name>
</gene>
<protein>
    <submittedName>
        <fullName evidence="2">SpoIIIJ-associated protein</fullName>
    </submittedName>
</protein>
<reference evidence="2 3" key="1">
    <citation type="journal article" date="2020" name="Front. Microbiol.">
        <title>Single-cell genomics of novel Actinobacteria with the Wood-Ljungdahl pathway discovered in a serpentinizing system.</title>
        <authorList>
            <person name="Merino N."/>
            <person name="Kawai M."/>
            <person name="Boyd E.S."/>
            <person name="Colman D.R."/>
            <person name="McGlynn S.E."/>
            <person name="Nealson K.H."/>
            <person name="Kurokawa K."/>
            <person name="Hongoh Y."/>
        </authorList>
    </citation>
    <scope>NUCLEOTIDE SEQUENCE [LARGE SCALE GENOMIC DNA]</scope>
    <source>
        <strain evidence="2 3">S34</strain>
    </source>
</reference>
<dbReference type="InterPro" id="IPR038247">
    <property type="entry name" value="Jag_N_dom_sf"/>
</dbReference>
<dbReference type="EMBL" id="BLRZ01000339">
    <property type="protein sequence ID" value="GFP31455.1"/>
    <property type="molecule type" value="Genomic_DNA"/>
</dbReference>
<sequence>MEGRQEIEKSAGTAEEAIQEACLELGASRDEEEIEGLSEGTRGILGIGGQAARVRVIRKEG</sequence>
<dbReference type="InterPro" id="IPR032782">
    <property type="entry name" value="KhpB_N"/>
</dbReference>
<dbReference type="Gene3D" id="3.30.30.80">
    <property type="entry name" value="probable RNA-binding protein from clostridium symbiosum atcc 14940"/>
    <property type="match status" value="1"/>
</dbReference>
<dbReference type="Pfam" id="PF14804">
    <property type="entry name" value="Jag_N"/>
    <property type="match status" value="1"/>
</dbReference>
<dbReference type="AlphaFoldDB" id="A0A6V8PFG4"/>
<name>A0A6V8PFG4_9ACTN</name>
<dbReference type="RefSeq" id="WP_176238306.1">
    <property type="nucleotide sequence ID" value="NZ_BLRZ01000339.1"/>
</dbReference>
<feature type="non-terminal residue" evidence="2">
    <location>
        <position position="61"/>
    </location>
</feature>
<feature type="domain" description="RNA-binding protein KhpB N-terminal" evidence="1">
    <location>
        <begin position="8"/>
        <end position="59"/>
    </location>
</feature>
<evidence type="ECO:0000313" key="2">
    <source>
        <dbReference type="EMBL" id="GFP31455.1"/>
    </source>
</evidence>
<evidence type="ECO:0000313" key="3">
    <source>
        <dbReference type="Proteomes" id="UP000588083"/>
    </source>
</evidence>
<evidence type="ECO:0000259" key="1">
    <source>
        <dbReference type="SMART" id="SM01245"/>
    </source>
</evidence>
<organism evidence="2 3">
    <name type="scientific">Candidatus Hakubella thermalkaliphila</name>
    <dbReference type="NCBI Taxonomy" id="2754717"/>
    <lineage>
        <taxon>Bacteria</taxon>
        <taxon>Bacillati</taxon>
        <taxon>Actinomycetota</taxon>
        <taxon>Actinomycetota incertae sedis</taxon>
        <taxon>Candidatus Hakubellales</taxon>
        <taxon>Candidatus Hakubellaceae</taxon>
        <taxon>Candidatus Hakubella</taxon>
    </lineage>
</organism>
<proteinExistence type="predicted"/>
<accession>A0A6V8PFG4</accession>
<dbReference type="SMART" id="SM01245">
    <property type="entry name" value="Jag_N"/>
    <property type="match status" value="1"/>
</dbReference>